<dbReference type="InterPro" id="IPR014284">
    <property type="entry name" value="RNA_pol_sigma-70_dom"/>
</dbReference>
<dbReference type="PROSITE" id="PS01063">
    <property type="entry name" value="SIGMA70_ECF"/>
    <property type="match status" value="1"/>
</dbReference>
<comment type="similarity">
    <text evidence="1 7">Belongs to the sigma-70 factor family. ECF subfamily.</text>
</comment>
<keyword evidence="4 7" id="KW-0731">Sigma factor</keyword>
<dbReference type="Pfam" id="PF08281">
    <property type="entry name" value="Sigma70_r4_2"/>
    <property type="match status" value="1"/>
</dbReference>
<evidence type="ECO:0000259" key="11">
    <source>
        <dbReference type="Pfam" id="PF12680"/>
    </source>
</evidence>
<dbReference type="InterPro" id="IPR014305">
    <property type="entry name" value="RNA_pol_sigma-G_actinobac"/>
</dbReference>
<dbReference type="SUPFAM" id="SSF88659">
    <property type="entry name" value="Sigma3 and sigma4 domains of RNA polymerase sigma factors"/>
    <property type="match status" value="1"/>
</dbReference>
<accession>A0A1J4NR14</accession>
<keyword evidence="13" id="KW-1185">Reference proteome</keyword>
<feature type="domain" description="RNA polymerase sigma factor 70 region 4 type 2" evidence="10">
    <location>
        <begin position="131"/>
        <end position="183"/>
    </location>
</feature>
<evidence type="ECO:0000313" key="13">
    <source>
        <dbReference type="Proteomes" id="UP000034196"/>
    </source>
</evidence>
<dbReference type="Gene3D" id="3.10.450.50">
    <property type="match status" value="1"/>
</dbReference>
<reference evidence="12" key="1">
    <citation type="submission" date="2016-10" db="EMBL/GenBank/DDBJ databases">
        <title>Genome sequence of Streptomyces mangrovisoli MUSC 149.</title>
        <authorList>
            <person name="Lee L.-H."/>
            <person name="Ser H.-L."/>
        </authorList>
    </citation>
    <scope>NUCLEOTIDE SEQUENCE [LARGE SCALE GENOMIC DNA]</scope>
    <source>
        <strain evidence="12">MUSC 149</strain>
    </source>
</reference>
<evidence type="ECO:0000313" key="12">
    <source>
        <dbReference type="EMBL" id="OIJ64554.1"/>
    </source>
</evidence>
<keyword evidence="5 7" id="KW-0238">DNA-binding</keyword>
<evidence type="ECO:0000256" key="8">
    <source>
        <dbReference type="SAM" id="MobiDB-lite"/>
    </source>
</evidence>
<dbReference type="GO" id="GO:0006950">
    <property type="term" value="P:response to stress"/>
    <property type="evidence" value="ECO:0007669"/>
    <property type="project" value="UniProtKB-ARBA"/>
</dbReference>
<dbReference type="OrthoDB" id="7376212at2"/>
<evidence type="ECO:0000256" key="2">
    <source>
        <dbReference type="ARBA" id="ARBA00011344"/>
    </source>
</evidence>
<dbReference type="PANTHER" id="PTHR43133:SF65">
    <property type="entry name" value="ECF RNA POLYMERASE SIGMA FACTOR SIGG"/>
    <property type="match status" value="1"/>
</dbReference>
<dbReference type="RefSeq" id="WP_046584186.1">
    <property type="nucleotide sequence ID" value="NZ_LAVA02000078.1"/>
</dbReference>
<dbReference type="InterPro" id="IPR013249">
    <property type="entry name" value="RNA_pol_sigma70_r4_t2"/>
</dbReference>
<dbReference type="STRING" id="1428628.WN71_028335"/>
<keyword evidence="6 7" id="KW-0804">Transcription</keyword>
<evidence type="ECO:0000259" key="9">
    <source>
        <dbReference type="Pfam" id="PF04542"/>
    </source>
</evidence>
<dbReference type="Pfam" id="PF12680">
    <property type="entry name" value="SnoaL_2"/>
    <property type="match status" value="1"/>
</dbReference>
<dbReference type="NCBIfam" id="TIGR02937">
    <property type="entry name" value="sigma70-ECF"/>
    <property type="match status" value="1"/>
</dbReference>
<dbReference type="InterPro" id="IPR013325">
    <property type="entry name" value="RNA_pol_sigma_r2"/>
</dbReference>
<keyword evidence="3 7" id="KW-0805">Transcription regulation</keyword>
<dbReference type="InterPro" id="IPR013324">
    <property type="entry name" value="RNA_pol_sigma_r3/r4-like"/>
</dbReference>
<dbReference type="InterPro" id="IPR032710">
    <property type="entry name" value="NTF2-like_dom_sf"/>
</dbReference>
<comment type="subunit">
    <text evidence="2">Interacts transiently with the RNA polymerase catalytic core formed by RpoA, RpoB, RpoC and RpoZ (2 alpha, 1 beta, 1 beta' and 1 omega subunit) to form the RNA polymerase holoenzyme that can initiate transcription.</text>
</comment>
<dbReference type="EMBL" id="LAVA02000078">
    <property type="protein sequence ID" value="OIJ64554.1"/>
    <property type="molecule type" value="Genomic_DNA"/>
</dbReference>
<dbReference type="InterPro" id="IPR037401">
    <property type="entry name" value="SnoaL-like"/>
</dbReference>
<comment type="caution">
    <text evidence="12">The sequence shown here is derived from an EMBL/GenBank/DDBJ whole genome shotgun (WGS) entry which is preliminary data.</text>
</comment>
<dbReference type="Gene3D" id="1.10.10.10">
    <property type="entry name" value="Winged helix-like DNA-binding domain superfamily/Winged helix DNA-binding domain"/>
    <property type="match status" value="1"/>
</dbReference>
<dbReference type="SUPFAM" id="SSF88946">
    <property type="entry name" value="Sigma2 domain of RNA polymerase sigma factors"/>
    <property type="match status" value="1"/>
</dbReference>
<dbReference type="InterPro" id="IPR036388">
    <property type="entry name" value="WH-like_DNA-bd_sf"/>
</dbReference>
<proteinExistence type="inferred from homology"/>
<dbReference type="PANTHER" id="PTHR43133">
    <property type="entry name" value="RNA POLYMERASE ECF-TYPE SIGMA FACTO"/>
    <property type="match status" value="1"/>
</dbReference>
<evidence type="ECO:0000259" key="10">
    <source>
        <dbReference type="Pfam" id="PF08281"/>
    </source>
</evidence>
<protein>
    <recommendedName>
        <fullName evidence="7">RNA polymerase sigma factor</fullName>
    </recommendedName>
</protein>
<feature type="domain" description="SnoaL-like" evidence="11">
    <location>
        <begin position="206"/>
        <end position="300"/>
    </location>
</feature>
<evidence type="ECO:0000256" key="5">
    <source>
        <dbReference type="ARBA" id="ARBA00023125"/>
    </source>
</evidence>
<name>A0A1J4NR14_9ACTN</name>
<dbReference type="InterPro" id="IPR000838">
    <property type="entry name" value="RNA_pol_sigma70_ECF_CS"/>
</dbReference>
<dbReference type="Proteomes" id="UP000034196">
    <property type="component" value="Unassembled WGS sequence"/>
</dbReference>
<evidence type="ECO:0000256" key="4">
    <source>
        <dbReference type="ARBA" id="ARBA00023082"/>
    </source>
</evidence>
<dbReference type="NCBIfam" id="TIGR02960">
    <property type="entry name" value="SigX5"/>
    <property type="match status" value="1"/>
</dbReference>
<dbReference type="InterPro" id="IPR039425">
    <property type="entry name" value="RNA_pol_sigma-70-like"/>
</dbReference>
<sequence>MTETVTDRAEFVRLTGPYRRELLAHCYRMLGSADEAEDLVQETYLRAWRSYDGFEGRASLRTWLHRIATNTCLTALEGRERRPLPTGLGGPSQVPEEPLSGRPEGVEWLQPLPDALLDPQTVVAARGSLRLALVAALQQLPARQRAVLILRDVLAWRAAEVAALLGTSTAAVKSSLQRARARLDEVAPAEDRVTEPDGAADRDLLDRYMAAFEHADMDALIALLRDGVELEMPPNAEWFRGRADVVGFLATRRHGLGAPRLLPTGANGQPAAAMYVRGADGVPRPHSVHVLTFAEGAVARITVFLAPGPFARFGLPEALLADSPAGRPDPLPGASS</sequence>
<evidence type="ECO:0000256" key="3">
    <source>
        <dbReference type="ARBA" id="ARBA00023015"/>
    </source>
</evidence>
<dbReference type="GO" id="GO:0003677">
    <property type="term" value="F:DNA binding"/>
    <property type="evidence" value="ECO:0007669"/>
    <property type="project" value="UniProtKB-KW"/>
</dbReference>
<gene>
    <name evidence="12" type="ORF">WN71_028335</name>
</gene>
<evidence type="ECO:0000256" key="6">
    <source>
        <dbReference type="ARBA" id="ARBA00023163"/>
    </source>
</evidence>
<dbReference type="GO" id="GO:0006352">
    <property type="term" value="P:DNA-templated transcription initiation"/>
    <property type="evidence" value="ECO:0007669"/>
    <property type="project" value="InterPro"/>
</dbReference>
<dbReference type="CDD" id="cd06171">
    <property type="entry name" value="Sigma70_r4"/>
    <property type="match status" value="1"/>
</dbReference>
<evidence type="ECO:0000256" key="1">
    <source>
        <dbReference type="ARBA" id="ARBA00010641"/>
    </source>
</evidence>
<dbReference type="InterPro" id="IPR007627">
    <property type="entry name" value="RNA_pol_sigma70_r2"/>
</dbReference>
<dbReference type="SUPFAM" id="SSF54427">
    <property type="entry name" value="NTF2-like"/>
    <property type="match status" value="1"/>
</dbReference>
<feature type="region of interest" description="Disordered" evidence="8">
    <location>
        <begin position="79"/>
        <end position="101"/>
    </location>
</feature>
<dbReference type="NCBIfam" id="NF006089">
    <property type="entry name" value="PRK08241.1"/>
    <property type="match status" value="1"/>
</dbReference>
<organism evidence="12 13">
    <name type="scientific">Streptomyces mangrovisoli</name>
    <dbReference type="NCBI Taxonomy" id="1428628"/>
    <lineage>
        <taxon>Bacteria</taxon>
        <taxon>Bacillati</taxon>
        <taxon>Actinomycetota</taxon>
        <taxon>Actinomycetes</taxon>
        <taxon>Kitasatosporales</taxon>
        <taxon>Streptomycetaceae</taxon>
        <taxon>Streptomyces</taxon>
    </lineage>
</organism>
<evidence type="ECO:0000256" key="7">
    <source>
        <dbReference type="RuleBase" id="RU000716"/>
    </source>
</evidence>
<dbReference type="Gene3D" id="1.10.1740.10">
    <property type="match status" value="1"/>
</dbReference>
<dbReference type="AlphaFoldDB" id="A0A1J4NR14"/>
<dbReference type="GO" id="GO:0016987">
    <property type="term" value="F:sigma factor activity"/>
    <property type="evidence" value="ECO:0007669"/>
    <property type="project" value="UniProtKB-KW"/>
</dbReference>
<dbReference type="Pfam" id="PF04542">
    <property type="entry name" value="Sigma70_r2"/>
    <property type="match status" value="1"/>
</dbReference>
<feature type="domain" description="RNA polymerase sigma-70 region 2" evidence="9">
    <location>
        <begin position="18"/>
        <end position="81"/>
    </location>
</feature>